<comment type="caution">
    <text evidence="6">The sequence shown here is derived from an EMBL/GenBank/DDBJ whole genome shotgun (WGS) entry which is preliminary data.</text>
</comment>
<feature type="domain" description="Glycoside hydrolase GH146 substrate-binding" evidence="4">
    <location>
        <begin position="674"/>
        <end position="802"/>
    </location>
</feature>
<evidence type="ECO:0000259" key="3">
    <source>
        <dbReference type="Pfam" id="PF16375"/>
    </source>
</evidence>
<feature type="coiled-coil region" evidence="1">
    <location>
        <begin position="650"/>
        <end position="677"/>
    </location>
</feature>
<protein>
    <submittedName>
        <fullName evidence="6">Glycosyl hydrolase</fullName>
    </submittedName>
</protein>
<evidence type="ECO:0000313" key="6">
    <source>
        <dbReference type="EMBL" id="KAB4452757.1"/>
    </source>
</evidence>
<feature type="domain" description="Non-reducing end beta-L-arabinofuranosidase-like GH127 middle" evidence="5">
    <location>
        <begin position="437"/>
        <end position="537"/>
    </location>
</feature>
<dbReference type="Proteomes" id="UP000436825">
    <property type="component" value="Unassembled WGS sequence"/>
</dbReference>
<evidence type="ECO:0000259" key="2">
    <source>
        <dbReference type="Pfam" id="PF07944"/>
    </source>
</evidence>
<dbReference type="PANTHER" id="PTHR31151">
    <property type="entry name" value="PROLINE-TRNA LIGASE (DUF1680)"/>
    <property type="match status" value="1"/>
</dbReference>
<dbReference type="InterPro" id="IPR008928">
    <property type="entry name" value="6-hairpin_glycosidase_sf"/>
</dbReference>
<feature type="domain" description="Non-reducing end beta-L-arabinofuranosidase-like GH127 catalytic" evidence="2">
    <location>
        <begin position="32"/>
        <end position="428"/>
    </location>
</feature>
<reference evidence="6 7" key="1">
    <citation type="journal article" date="2019" name="Nat. Med.">
        <title>A library of human gut bacterial isolates paired with longitudinal multiomics data enables mechanistic microbiome research.</title>
        <authorList>
            <person name="Poyet M."/>
            <person name="Groussin M."/>
            <person name="Gibbons S.M."/>
            <person name="Avila-Pacheco J."/>
            <person name="Jiang X."/>
            <person name="Kearney S.M."/>
            <person name="Perrotta A.R."/>
            <person name="Berdy B."/>
            <person name="Zhao S."/>
            <person name="Lieberman T.D."/>
            <person name="Swanson P.K."/>
            <person name="Smith M."/>
            <person name="Roesemann S."/>
            <person name="Alexander J.E."/>
            <person name="Rich S.A."/>
            <person name="Livny J."/>
            <person name="Vlamakis H."/>
            <person name="Clish C."/>
            <person name="Bullock K."/>
            <person name="Deik A."/>
            <person name="Scott J."/>
            <person name="Pierce K.A."/>
            <person name="Xavier R.J."/>
            <person name="Alm E.J."/>
        </authorList>
    </citation>
    <scope>NUCLEOTIDE SEQUENCE [LARGE SCALE GENOMIC DNA]</scope>
    <source>
        <strain evidence="6 7">BIOML-A160</strain>
    </source>
</reference>
<dbReference type="EMBL" id="WCRW01000016">
    <property type="protein sequence ID" value="KAB4452757.1"/>
    <property type="molecule type" value="Genomic_DNA"/>
</dbReference>
<dbReference type="InterPro" id="IPR012878">
    <property type="entry name" value="Beta-AFase-like_GH127_cat"/>
</dbReference>
<dbReference type="GO" id="GO:0016787">
    <property type="term" value="F:hydrolase activity"/>
    <property type="evidence" value="ECO:0007669"/>
    <property type="project" value="UniProtKB-KW"/>
</dbReference>
<name>A0A7J5JMV8_BACT4</name>
<dbReference type="Pfam" id="PF07944">
    <property type="entry name" value="Beta-AFase-like_GH127_cat"/>
    <property type="match status" value="1"/>
</dbReference>
<evidence type="ECO:0000259" key="4">
    <source>
        <dbReference type="Pfam" id="PF20620"/>
    </source>
</evidence>
<evidence type="ECO:0000313" key="7">
    <source>
        <dbReference type="Proteomes" id="UP000436825"/>
    </source>
</evidence>
<feature type="domain" description="DUF4986" evidence="3">
    <location>
        <begin position="565"/>
        <end position="649"/>
    </location>
</feature>
<proteinExistence type="predicted"/>
<dbReference type="InterPro" id="IPR032275">
    <property type="entry name" value="DUF4986"/>
</dbReference>
<dbReference type="GO" id="GO:0005975">
    <property type="term" value="P:carbohydrate metabolic process"/>
    <property type="evidence" value="ECO:0007669"/>
    <property type="project" value="InterPro"/>
</dbReference>
<dbReference type="Pfam" id="PF16375">
    <property type="entry name" value="DUF4986"/>
    <property type="match status" value="1"/>
</dbReference>
<evidence type="ECO:0000256" key="1">
    <source>
        <dbReference type="SAM" id="Coils"/>
    </source>
</evidence>
<keyword evidence="1" id="KW-0175">Coiled coil</keyword>
<dbReference type="InterPro" id="IPR049046">
    <property type="entry name" value="Beta-AFase-like_GH127_middle"/>
</dbReference>
<organism evidence="6 7">
    <name type="scientific">Bacteroides thetaiotaomicron</name>
    <dbReference type="NCBI Taxonomy" id="818"/>
    <lineage>
        <taxon>Bacteria</taxon>
        <taxon>Pseudomonadati</taxon>
        <taxon>Bacteroidota</taxon>
        <taxon>Bacteroidia</taxon>
        <taxon>Bacteroidales</taxon>
        <taxon>Bacteroidaceae</taxon>
        <taxon>Bacteroides</taxon>
    </lineage>
</organism>
<evidence type="ECO:0000259" key="5">
    <source>
        <dbReference type="Pfam" id="PF20736"/>
    </source>
</evidence>
<dbReference type="PANTHER" id="PTHR31151:SF0">
    <property type="entry name" value="PROLINE-TRNA LIGASE (DUF1680)"/>
    <property type="match status" value="1"/>
</dbReference>
<keyword evidence="6" id="KW-0378">Hydrolase</keyword>
<dbReference type="AlphaFoldDB" id="A0A7J5JMV8"/>
<accession>A0A7J5JMV8</accession>
<dbReference type="SUPFAM" id="SSF48208">
    <property type="entry name" value="Six-hairpin glycosidases"/>
    <property type="match status" value="1"/>
</dbReference>
<gene>
    <name evidence="6" type="ORF">GAN75_20025</name>
</gene>
<dbReference type="Pfam" id="PF20736">
    <property type="entry name" value="Glyco_hydro127M"/>
    <property type="match status" value="1"/>
</dbReference>
<dbReference type="RefSeq" id="WP_054960144.1">
    <property type="nucleotide sequence ID" value="NZ_CDQO01000618.1"/>
</dbReference>
<dbReference type="Pfam" id="PF20620">
    <property type="entry name" value="DUF6805"/>
    <property type="match status" value="1"/>
</dbReference>
<sequence length="803" mass="91282">MKTTSFILALIISISIGKAQTNHQVSYFSLQDVKLLSSPFLQAQQTDLHYILALDADRLSAPFLREAVLTPKAPSYTNWENTGLDGHIGGHYLSALSMMYAATGDTAIYHRLNYMLNELHRAQQAVGTGFIGGTPGSLQLWKEIKAGDIRAGGFSLNGKWVPLYNIHKTYAGLRDAYLYAHSDLARQMLIDLTDWMIDITSGLSDNQMQDMLRSEHGGLNETFADVAEITGDKKYLKLARRFSHKVILDPLIKNEDRLNGMHANTQIPKVIGYKRVAEVSKDDKDWNHAAEWDHAARFFWNTVVNHRSVCIGGNSVREHFHPSDNFTSMLNDVQGPETCNTYNMLRLTKMLYQNSGDVDNSNKPDPRYVDYYERALYNHILSSQEPDKGGFVYFTPMRPGHYRVYSQPETSMWCCVGSGLENHTKYGEFIYAHQQDTLYVNLFIPSQLNWKEQGVTLTQETLFPDDEKVTLRIDKAAKKKLTLMIRIPEWAGNSEGYEITINGKKHLSDIQAGTTSTYLPLRRKWKKGDVITFHLPMKVSLEQIPDKKDYYAFLYGPIVLATSTGTENLDGIYADDSRGGHIAHGRQTPLQEVPMLIGNPDSIRHSLHKLSGSKLAFSYDGNVYPTQKSKSLELIPFFRLHNSRYAVYFRQASEEQFKTIQEEMATAEQKATDLANRTVDLVFPGEQQPESDHGILYEASETGTHKDRHFRRAKGWFSYNLKVKEEASQLMITVRQEDRNKAVILLNNEKLTVHPTVSKADKDGFIRLCYLLPRKLKAGSCEILFKPDGTEWTSAVYEVRLLK</sequence>
<dbReference type="InterPro" id="IPR046544">
    <property type="entry name" value="GH146_SB_dom"/>
</dbReference>